<feature type="region of interest" description="Disordered" evidence="6">
    <location>
        <begin position="1"/>
        <end position="41"/>
    </location>
</feature>
<gene>
    <name evidence="8" type="ORF">LY89DRAFT_585556</name>
</gene>
<evidence type="ECO:0000256" key="2">
    <source>
        <dbReference type="ARBA" id="ARBA00022737"/>
    </source>
</evidence>
<dbReference type="Gene3D" id="1.25.40.10">
    <property type="entry name" value="Tetratricopeptide repeat domain"/>
    <property type="match status" value="3"/>
</dbReference>
<feature type="compositionally biased region" description="Basic and acidic residues" evidence="6">
    <location>
        <begin position="24"/>
        <end position="33"/>
    </location>
</feature>
<dbReference type="Pfam" id="PF23276">
    <property type="entry name" value="TPR_24"/>
    <property type="match status" value="1"/>
</dbReference>
<keyword evidence="2" id="KW-0677">Repeat</keyword>
<evidence type="ECO:0000256" key="1">
    <source>
        <dbReference type="ARBA" id="ARBA00006192"/>
    </source>
</evidence>
<evidence type="ECO:0000256" key="6">
    <source>
        <dbReference type="SAM" id="MobiDB-lite"/>
    </source>
</evidence>
<evidence type="ECO:0000313" key="9">
    <source>
        <dbReference type="Proteomes" id="UP000070700"/>
    </source>
</evidence>
<dbReference type="InParanoid" id="A0A194XA62"/>
<dbReference type="PROSITE" id="PS51375">
    <property type="entry name" value="PPR"/>
    <property type="match status" value="1"/>
</dbReference>
<dbReference type="InterPro" id="IPR057027">
    <property type="entry name" value="TPR_mt"/>
</dbReference>
<evidence type="ECO:0000256" key="4">
    <source>
        <dbReference type="ARBA" id="ARBA00044511"/>
    </source>
</evidence>
<dbReference type="Proteomes" id="UP000070700">
    <property type="component" value="Unassembled WGS sequence"/>
</dbReference>
<evidence type="ECO:0000256" key="5">
    <source>
        <dbReference type="PROSITE-ProRule" id="PRU00708"/>
    </source>
</evidence>
<dbReference type="KEGG" id="psco:LY89DRAFT_585556"/>
<feature type="compositionally biased region" description="Basic and acidic residues" evidence="6">
    <location>
        <begin position="1"/>
        <end position="14"/>
    </location>
</feature>
<dbReference type="AlphaFoldDB" id="A0A194XA62"/>
<feature type="domain" description="Pentatricopeptide repeat-containing protein-mitochondrial" evidence="7">
    <location>
        <begin position="267"/>
        <end position="398"/>
    </location>
</feature>
<protein>
    <recommendedName>
        <fullName evidence="7">Pentatricopeptide repeat-containing protein-mitochondrial domain-containing protein</fullName>
    </recommendedName>
</protein>
<sequence length="548" mass="62482">MVKEHYSAFRDNHVHPTSTSQQVESRKTEDHSSLEGGLHPKHRTDFDDIPLVHLHDQLAKLIKTKDGYFRICELVTYLLEDRGEKPSLVHYDALIRANAVAEYGGADVVKHLLQEMKELGIGADNGLYHGVLQVLAIHPDYLLREQILQEMKMKWFGLSPEGWHNYVVGLLRDRQYEVAIDKLEQMHTDNIMVQPWLYDIFMFQLCDAGELDEVFKLLKHRFENDRKEIQPSVWYYVLDAFTKAFHYEGTKYIWKRRIQTNFLVPSDGICTVALNMAARYADPGFATSIVRILSSRLSVLAPYHYEALLAAYAGSGDMKTAFRILAIMSKAKLEPDTNTTRPLFIQLSQSNINPLVAWEDLKSLSKDGHVIPVTAANVVLEACCETNQFEHAITFYKELHEIIETGPNTDTFNTLLQGAVYAGRKDLCMFFASEMAALDIKADRLTYDRLILACLPDPDYEDAFRYLEEMTLVGKDKGDGGWWMRAGTARAMVERCSAAGDERAWGILKMMMKRGMRAPETWVKDNWGKEISGRGIGMKLKERAPGLV</sequence>
<feature type="repeat" description="PPR" evidence="5">
    <location>
        <begin position="301"/>
        <end position="335"/>
    </location>
</feature>
<accession>A0A194XA62</accession>
<proteinExistence type="inferred from homology"/>
<dbReference type="EMBL" id="KQ947415">
    <property type="protein sequence ID" value="KUJ17029.1"/>
    <property type="molecule type" value="Genomic_DNA"/>
</dbReference>
<comment type="function">
    <text evidence="3">Regulates mitochondrial small subunit maturation by controlling 15S rRNA 5'-end processing. Localizes to the 5' precursor of the 15S rRNA in a position that is subsequently occupied by mS47 in the mature yeast mtSSU. Uses structure and sequence-specific RNA recognition, binding to a single-stranded region of the precursor and specifically recognizing bases -6 to -1. The exchange of Ccm1 for mS47 is coupled to the irreversible removal of precursor rRNA that is accompanied by conformational changes of the mitoribosomal proteins uS5m and mS26. These conformational changes signal completion of 5'-end rRNA processing through protection of the mature 5'-end of the 15S rRNA and stabilization of mS47. The removal of the 5' precursor together with the dissociation of Ccm1 may be catalyzed by the 5'-3' exoribonuclease Pet127. Involved in the specific removal of group I introns in mitochondrial encoded transcripts.</text>
</comment>
<dbReference type="InterPro" id="IPR011990">
    <property type="entry name" value="TPR-like_helical_dom_sf"/>
</dbReference>
<dbReference type="InterPro" id="IPR002885">
    <property type="entry name" value="PPR_rpt"/>
</dbReference>
<organism evidence="8 9">
    <name type="scientific">Mollisia scopiformis</name>
    <name type="common">Conifer needle endophyte fungus</name>
    <name type="synonym">Phialocephala scopiformis</name>
    <dbReference type="NCBI Taxonomy" id="149040"/>
    <lineage>
        <taxon>Eukaryota</taxon>
        <taxon>Fungi</taxon>
        <taxon>Dikarya</taxon>
        <taxon>Ascomycota</taxon>
        <taxon>Pezizomycotina</taxon>
        <taxon>Leotiomycetes</taxon>
        <taxon>Helotiales</taxon>
        <taxon>Mollisiaceae</taxon>
        <taxon>Mollisia</taxon>
    </lineage>
</organism>
<evidence type="ECO:0000313" key="8">
    <source>
        <dbReference type="EMBL" id="KUJ17029.1"/>
    </source>
</evidence>
<evidence type="ECO:0000256" key="3">
    <source>
        <dbReference type="ARBA" id="ARBA00044493"/>
    </source>
</evidence>
<dbReference type="PANTHER" id="PTHR47936">
    <property type="entry name" value="PPR_LONG DOMAIN-CONTAINING PROTEIN"/>
    <property type="match status" value="1"/>
</dbReference>
<reference evidence="8 9" key="1">
    <citation type="submission" date="2015-10" db="EMBL/GenBank/DDBJ databases">
        <title>Full genome of DAOMC 229536 Phialocephala scopiformis, a fungal endophyte of spruce producing the potent anti-insectan compound rugulosin.</title>
        <authorList>
            <consortium name="DOE Joint Genome Institute"/>
            <person name="Walker A.K."/>
            <person name="Frasz S.L."/>
            <person name="Seifert K.A."/>
            <person name="Miller J.D."/>
            <person name="Mondo S.J."/>
            <person name="Labutti K."/>
            <person name="Lipzen A."/>
            <person name="Dockter R."/>
            <person name="Kennedy M."/>
            <person name="Grigoriev I.V."/>
            <person name="Spatafora J.W."/>
        </authorList>
    </citation>
    <scope>NUCLEOTIDE SEQUENCE [LARGE SCALE GENOMIC DNA]</scope>
    <source>
        <strain evidence="8 9">CBS 120377</strain>
    </source>
</reference>
<dbReference type="OrthoDB" id="747253at2759"/>
<evidence type="ECO:0000259" key="7">
    <source>
        <dbReference type="Pfam" id="PF23276"/>
    </source>
</evidence>
<comment type="similarity">
    <text evidence="1">Belongs to the CCM1 family.</text>
</comment>
<dbReference type="PANTHER" id="PTHR47936:SF1">
    <property type="entry name" value="PENTATRICOPEPTIDE REPEAT-CONTAINING PROTEIN GUN1, CHLOROPLASTIC"/>
    <property type="match status" value="1"/>
</dbReference>
<comment type="subunit">
    <text evidence="4">Binds to mitochondrial small subunit 15S rRNA.</text>
</comment>
<dbReference type="RefSeq" id="XP_018071384.1">
    <property type="nucleotide sequence ID" value="XM_018209326.1"/>
</dbReference>
<dbReference type="GeneID" id="28819052"/>
<keyword evidence="9" id="KW-1185">Reference proteome</keyword>
<dbReference type="STRING" id="149040.A0A194XA62"/>
<name>A0A194XA62_MOLSC</name>